<proteinExistence type="predicted"/>
<dbReference type="Proteomes" id="UP001367508">
    <property type="component" value="Unassembled WGS sequence"/>
</dbReference>
<name>A0AAN9L941_CANGL</name>
<accession>A0AAN9L941</accession>
<protein>
    <submittedName>
        <fullName evidence="1">Uncharacterized protein</fullName>
    </submittedName>
</protein>
<gene>
    <name evidence="1" type="ORF">VNO77_25694</name>
</gene>
<dbReference type="AlphaFoldDB" id="A0AAN9L941"/>
<evidence type="ECO:0000313" key="1">
    <source>
        <dbReference type="EMBL" id="KAK7331469.1"/>
    </source>
</evidence>
<reference evidence="1 2" key="1">
    <citation type="submission" date="2024-01" db="EMBL/GenBank/DDBJ databases">
        <title>The genomes of 5 underutilized Papilionoideae crops provide insights into root nodulation and disease resistanc.</title>
        <authorList>
            <person name="Jiang F."/>
        </authorList>
    </citation>
    <scope>NUCLEOTIDE SEQUENCE [LARGE SCALE GENOMIC DNA]</scope>
    <source>
        <strain evidence="1">LVBAO_FW01</strain>
        <tissue evidence="1">Leaves</tissue>
    </source>
</reference>
<comment type="caution">
    <text evidence="1">The sequence shown here is derived from an EMBL/GenBank/DDBJ whole genome shotgun (WGS) entry which is preliminary data.</text>
</comment>
<keyword evidence="2" id="KW-1185">Reference proteome</keyword>
<dbReference type="EMBL" id="JAYMYQ010000005">
    <property type="protein sequence ID" value="KAK7331469.1"/>
    <property type="molecule type" value="Genomic_DNA"/>
</dbReference>
<organism evidence="1 2">
    <name type="scientific">Canavalia gladiata</name>
    <name type="common">Sword bean</name>
    <name type="synonym">Dolichos gladiatus</name>
    <dbReference type="NCBI Taxonomy" id="3824"/>
    <lineage>
        <taxon>Eukaryota</taxon>
        <taxon>Viridiplantae</taxon>
        <taxon>Streptophyta</taxon>
        <taxon>Embryophyta</taxon>
        <taxon>Tracheophyta</taxon>
        <taxon>Spermatophyta</taxon>
        <taxon>Magnoliopsida</taxon>
        <taxon>eudicotyledons</taxon>
        <taxon>Gunneridae</taxon>
        <taxon>Pentapetalae</taxon>
        <taxon>rosids</taxon>
        <taxon>fabids</taxon>
        <taxon>Fabales</taxon>
        <taxon>Fabaceae</taxon>
        <taxon>Papilionoideae</taxon>
        <taxon>50 kb inversion clade</taxon>
        <taxon>NPAAA clade</taxon>
        <taxon>indigoferoid/millettioid clade</taxon>
        <taxon>Phaseoleae</taxon>
        <taxon>Canavalia</taxon>
    </lineage>
</organism>
<evidence type="ECO:0000313" key="2">
    <source>
        <dbReference type="Proteomes" id="UP001367508"/>
    </source>
</evidence>
<sequence length="105" mass="11803">MWRGWRLKGLKGGARNSALFSFRTKACFNIFIENVGVSPHTAYSFLLSYLPLYSTLVEAEELRLRGSSRSSPKQGRGFCSFVWISRLNKQGMGYDVSVKGNSVQT</sequence>